<proteinExistence type="predicted"/>
<reference evidence="1" key="1">
    <citation type="submission" date="2014-11" db="EMBL/GenBank/DDBJ databases">
        <authorList>
            <person name="Amaro Gonzalez C."/>
        </authorList>
    </citation>
    <scope>NUCLEOTIDE SEQUENCE</scope>
</reference>
<dbReference type="AlphaFoldDB" id="A0A0E9PST5"/>
<dbReference type="EMBL" id="GBXM01100886">
    <property type="protein sequence ID" value="JAH07691.1"/>
    <property type="molecule type" value="Transcribed_RNA"/>
</dbReference>
<accession>A0A0E9PST5</accession>
<name>A0A0E9PST5_ANGAN</name>
<sequence>MMWAKESLHFRDNSASFL</sequence>
<reference evidence="1" key="2">
    <citation type="journal article" date="2015" name="Fish Shellfish Immunol.">
        <title>Early steps in the European eel (Anguilla anguilla)-Vibrio vulnificus interaction in the gills: Role of the RtxA13 toxin.</title>
        <authorList>
            <person name="Callol A."/>
            <person name="Pajuelo D."/>
            <person name="Ebbesson L."/>
            <person name="Teles M."/>
            <person name="MacKenzie S."/>
            <person name="Amaro C."/>
        </authorList>
    </citation>
    <scope>NUCLEOTIDE SEQUENCE</scope>
</reference>
<organism evidence="1">
    <name type="scientific">Anguilla anguilla</name>
    <name type="common">European freshwater eel</name>
    <name type="synonym">Muraena anguilla</name>
    <dbReference type="NCBI Taxonomy" id="7936"/>
    <lineage>
        <taxon>Eukaryota</taxon>
        <taxon>Metazoa</taxon>
        <taxon>Chordata</taxon>
        <taxon>Craniata</taxon>
        <taxon>Vertebrata</taxon>
        <taxon>Euteleostomi</taxon>
        <taxon>Actinopterygii</taxon>
        <taxon>Neopterygii</taxon>
        <taxon>Teleostei</taxon>
        <taxon>Anguilliformes</taxon>
        <taxon>Anguillidae</taxon>
        <taxon>Anguilla</taxon>
    </lineage>
</organism>
<evidence type="ECO:0000313" key="1">
    <source>
        <dbReference type="EMBL" id="JAH07691.1"/>
    </source>
</evidence>
<protein>
    <submittedName>
        <fullName evidence="1">Uncharacterized protein</fullName>
    </submittedName>
</protein>